<keyword evidence="2" id="KW-1185">Reference proteome</keyword>
<evidence type="ECO:0000313" key="1">
    <source>
        <dbReference type="EMBL" id="KAK0154155.1"/>
    </source>
</evidence>
<dbReference type="PANTHER" id="PTHR19446">
    <property type="entry name" value="REVERSE TRANSCRIPTASES"/>
    <property type="match status" value="1"/>
</dbReference>
<dbReference type="Proteomes" id="UP001174136">
    <property type="component" value="Unassembled WGS sequence"/>
</dbReference>
<comment type="caution">
    <text evidence="1">The sequence shown here is derived from an EMBL/GenBank/DDBJ whole genome shotgun (WGS) entry which is preliminary data.</text>
</comment>
<sequence>MQRLKKTFREATQVEKPALTEFRDKLRERIKILRRAECHGRDRKRWTSPRTFKYLSKLLGDKISGELKATKEQVEEHLHQVHSDHRREDSLKEMEKLIKPAEPTIHFSAEEPSWQEVNNFLKKAGQSAPGPNGIPYKMYKLRRRHWKLLRVAWRKNFLADGWLVAEGCFIPKEENSTEIKQFQTISLLNVEGKIFFGILLWRLTTFMLDNDYMYTSDQKGGVPGCLEHTSVISKIIEDV</sequence>
<reference evidence="1" key="1">
    <citation type="journal article" date="2023" name="Front. Mar. Sci.">
        <title>A new Merluccius polli reference genome to investigate the effects of global change in West African waters.</title>
        <authorList>
            <person name="Mateo J.L."/>
            <person name="Blanco-Fernandez C."/>
            <person name="Garcia-Vazquez E."/>
            <person name="Machado-Schiaffino G."/>
        </authorList>
    </citation>
    <scope>NUCLEOTIDE SEQUENCE</scope>
    <source>
        <strain evidence="1">C29</strain>
        <tissue evidence="1">Fin</tissue>
    </source>
</reference>
<accession>A0AA47N9I6</accession>
<evidence type="ECO:0000313" key="2">
    <source>
        <dbReference type="Proteomes" id="UP001174136"/>
    </source>
</evidence>
<proteinExistence type="predicted"/>
<dbReference type="EMBL" id="JAOPHQ010000581">
    <property type="protein sequence ID" value="KAK0154155.1"/>
    <property type="molecule type" value="Genomic_DNA"/>
</dbReference>
<gene>
    <name evidence="1" type="ORF">N1851_003779</name>
</gene>
<name>A0AA47N9I6_MERPO</name>
<organism evidence="1 2">
    <name type="scientific">Merluccius polli</name>
    <name type="common">Benguela hake</name>
    <name type="synonym">Merluccius cadenati</name>
    <dbReference type="NCBI Taxonomy" id="89951"/>
    <lineage>
        <taxon>Eukaryota</taxon>
        <taxon>Metazoa</taxon>
        <taxon>Chordata</taxon>
        <taxon>Craniata</taxon>
        <taxon>Vertebrata</taxon>
        <taxon>Euteleostomi</taxon>
        <taxon>Actinopterygii</taxon>
        <taxon>Neopterygii</taxon>
        <taxon>Teleostei</taxon>
        <taxon>Neoteleostei</taxon>
        <taxon>Acanthomorphata</taxon>
        <taxon>Zeiogadaria</taxon>
        <taxon>Gadariae</taxon>
        <taxon>Gadiformes</taxon>
        <taxon>Gadoidei</taxon>
        <taxon>Merlucciidae</taxon>
        <taxon>Merluccius</taxon>
    </lineage>
</organism>
<protein>
    <submittedName>
        <fullName evidence="1">Uncharacterized protein</fullName>
    </submittedName>
</protein>
<dbReference type="AlphaFoldDB" id="A0AA47N9I6"/>